<dbReference type="RefSeq" id="XP_064664757.1">
    <property type="nucleotide sequence ID" value="XM_064809946.1"/>
</dbReference>
<sequence length="124" mass="14111">MKCSLSFLIARLHRSASRNPTTTYLLPKKAVQVDQDESSPSQIHRQQPLDYRWSSARFQVCMYNTYNQPAISPTIIKNIETGEIRHDLVKILRELYPKTQTNRAAGLSEPLILDTQPDLLNGSA</sequence>
<organism evidence="1 2">
    <name type="scientific">Canariomyces notabilis</name>
    <dbReference type="NCBI Taxonomy" id="2074819"/>
    <lineage>
        <taxon>Eukaryota</taxon>
        <taxon>Fungi</taxon>
        <taxon>Dikarya</taxon>
        <taxon>Ascomycota</taxon>
        <taxon>Pezizomycotina</taxon>
        <taxon>Sordariomycetes</taxon>
        <taxon>Sordariomycetidae</taxon>
        <taxon>Sordariales</taxon>
        <taxon>Chaetomiaceae</taxon>
        <taxon>Canariomyces</taxon>
    </lineage>
</organism>
<evidence type="ECO:0000313" key="2">
    <source>
        <dbReference type="Proteomes" id="UP001302812"/>
    </source>
</evidence>
<dbReference type="Proteomes" id="UP001302812">
    <property type="component" value="Unassembled WGS sequence"/>
</dbReference>
<accession>A0AAN6T7W6</accession>
<dbReference type="AlphaFoldDB" id="A0AAN6T7W6"/>
<evidence type="ECO:0000313" key="1">
    <source>
        <dbReference type="EMBL" id="KAK4107187.1"/>
    </source>
</evidence>
<comment type="caution">
    <text evidence="1">The sequence shown here is derived from an EMBL/GenBank/DDBJ whole genome shotgun (WGS) entry which is preliminary data.</text>
</comment>
<name>A0AAN6T7W6_9PEZI</name>
<keyword evidence="2" id="KW-1185">Reference proteome</keyword>
<reference evidence="1" key="1">
    <citation type="journal article" date="2023" name="Mol. Phylogenet. Evol.">
        <title>Genome-scale phylogeny and comparative genomics of the fungal order Sordariales.</title>
        <authorList>
            <person name="Hensen N."/>
            <person name="Bonometti L."/>
            <person name="Westerberg I."/>
            <person name="Brannstrom I.O."/>
            <person name="Guillou S."/>
            <person name="Cros-Aarteil S."/>
            <person name="Calhoun S."/>
            <person name="Haridas S."/>
            <person name="Kuo A."/>
            <person name="Mondo S."/>
            <person name="Pangilinan J."/>
            <person name="Riley R."/>
            <person name="LaButti K."/>
            <person name="Andreopoulos B."/>
            <person name="Lipzen A."/>
            <person name="Chen C."/>
            <person name="Yan M."/>
            <person name="Daum C."/>
            <person name="Ng V."/>
            <person name="Clum A."/>
            <person name="Steindorff A."/>
            <person name="Ohm R.A."/>
            <person name="Martin F."/>
            <person name="Silar P."/>
            <person name="Natvig D.O."/>
            <person name="Lalanne C."/>
            <person name="Gautier V."/>
            <person name="Ament-Velasquez S.L."/>
            <person name="Kruys A."/>
            <person name="Hutchinson M.I."/>
            <person name="Powell A.J."/>
            <person name="Barry K."/>
            <person name="Miller A.N."/>
            <person name="Grigoriev I.V."/>
            <person name="Debuchy R."/>
            <person name="Gladieux P."/>
            <person name="Hiltunen Thoren M."/>
            <person name="Johannesson H."/>
        </authorList>
    </citation>
    <scope>NUCLEOTIDE SEQUENCE</scope>
    <source>
        <strain evidence="1">CBS 508.74</strain>
    </source>
</reference>
<gene>
    <name evidence="1" type="ORF">N656DRAFT_521228</name>
</gene>
<proteinExistence type="predicted"/>
<dbReference type="GeneID" id="89934070"/>
<protein>
    <submittedName>
        <fullName evidence="1">Uncharacterized protein</fullName>
    </submittedName>
</protein>
<reference evidence="1" key="2">
    <citation type="submission" date="2023-05" db="EMBL/GenBank/DDBJ databases">
        <authorList>
            <consortium name="Lawrence Berkeley National Laboratory"/>
            <person name="Steindorff A."/>
            <person name="Hensen N."/>
            <person name="Bonometti L."/>
            <person name="Westerberg I."/>
            <person name="Brannstrom I.O."/>
            <person name="Guillou S."/>
            <person name="Cros-Aarteil S."/>
            <person name="Calhoun S."/>
            <person name="Haridas S."/>
            <person name="Kuo A."/>
            <person name="Mondo S."/>
            <person name="Pangilinan J."/>
            <person name="Riley R."/>
            <person name="Labutti K."/>
            <person name="Andreopoulos B."/>
            <person name="Lipzen A."/>
            <person name="Chen C."/>
            <person name="Yanf M."/>
            <person name="Daum C."/>
            <person name="Ng V."/>
            <person name="Clum A."/>
            <person name="Ohm R."/>
            <person name="Martin F."/>
            <person name="Silar P."/>
            <person name="Natvig D."/>
            <person name="Lalanne C."/>
            <person name="Gautier V."/>
            <person name="Ament-Velasquez S.L."/>
            <person name="Kruys A."/>
            <person name="Hutchinson M.I."/>
            <person name="Powell A.J."/>
            <person name="Barry K."/>
            <person name="Miller A.N."/>
            <person name="Grigoriev I.V."/>
            <person name="Debuchy R."/>
            <person name="Gladieux P."/>
            <person name="Thoren M.H."/>
            <person name="Johannesson H."/>
        </authorList>
    </citation>
    <scope>NUCLEOTIDE SEQUENCE</scope>
    <source>
        <strain evidence="1">CBS 508.74</strain>
    </source>
</reference>
<dbReference type="EMBL" id="MU853379">
    <property type="protein sequence ID" value="KAK4107187.1"/>
    <property type="molecule type" value="Genomic_DNA"/>
</dbReference>